<feature type="domain" description="Endonuclease/exonuclease/phosphatase" evidence="1">
    <location>
        <begin position="85"/>
        <end position="189"/>
    </location>
</feature>
<dbReference type="SUPFAM" id="SSF56219">
    <property type="entry name" value="DNase I-like"/>
    <property type="match status" value="1"/>
</dbReference>
<keyword evidence="2" id="KW-0255">Endonuclease</keyword>
<proteinExistence type="predicted"/>
<keyword evidence="2" id="KW-0540">Nuclease</keyword>
<dbReference type="Gene3D" id="3.60.10.10">
    <property type="entry name" value="Endonuclease/exonuclease/phosphatase"/>
    <property type="match status" value="1"/>
</dbReference>
<evidence type="ECO:0000313" key="2">
    <source>
        <dbReference type="EMBL" id="KAK9751443.1"/>
    </source>
</evidence>
<reference evidence="2 3" key="1">
    <citation type="journal article" date="2024" name="BMC Genomics">
        <title>De novo assembly and annotation of Popillia japonica's genome with initial clues to its potential as an invasive pest.</title>
        <authorList>
            <person name="Cucini C."/>
            <person name="Boschi S."/>
            <person name="Funari R."/>
            <person name="Cardaioli E."/>
            <person name="Iannotti N."/>
            <person name="Marturano G."/>
            <person name="Paoli F."/>
            <person name="Bruttini M."/>
            <person name="Carapelli A."/>
            <person name="Frati F."/>
            <person name="Nardi F."/>
        </authorList>
    </citation>
    <scope>NUCLEOTIDE SEQUENCE [LARGE SCALE GENOMIC DNA]</scope>
    <source>
        <strain evidence="2">DMR45628</strain>
    </source>
</reference>
<dbReference type="PANTHER" id="PTHR33776:SF4">
    <property type="entry name" value="ENDONUCLEASE_EXONUCLEASE_PHOSPHATASE DOMAIN-CONTAINING PROTEIN"/>
    <property type="match status" value="1"/>
</dbReference>
<keyword evidence="3" id="KW-1185">Reference proteome</keyword>
<dbReference type="AlphaFoldDB" id="A0AAW1MQV0"/>
<dbReference type="EMBL" id="JASPKY010000028">
    <property type="protein sequence ID" value="KAK9751443.1"/>
    <property type="molecule type" value="Genomic_DNA"/>
</dbReference>
<evidence type="ECO:0000313" key="3">
    <source>
        <dbReference type="Proteomes" id="UP001458880"/>
    </source>
</evidence>
<protein>
    <submittedName>
        <fullName evidence="2">Endonuclease-reverse transcriptase</fullName>
    </submittedName>
</protein>
<evidence type="ECO:0000259" key="1">
    <source>
        <dbReference type="Pfam" id="PF14529"/>
    </source>
</evidence>
<sequence length="273" mass="31176">MGCLNFPGYCLQSSYCRKSAKNGGVAIFSRVNCPFKFHESGFLQTSCVEKEFEICGVSLISENKDVNIELINVYMPSENKDVNIELINVYMPPDSDVKFFYQKLYEVLYRICKTSTKVLCGDFDIDQQRNSCQKTELNNLLTSFGLQNSVSESTRITYKSSTQINYFCTNSKNKYHCSVAHNGISDHSTLVLYTVCSDHDVDVQRGCVRYYSSQNYDRFVTIMFDVSFLLKQRKKGISDNTWVTDVVRDSSVKLKSMFQIAKEGGNAGDWESY</sequence>
<keyword evidence="2" id="KW-0378">Hydrolase</keyword>
<dbReference type="InterPro" id="IPR036691">
    <property type="entry name" value="Endo/exonu/phosph_ase_sf"/>
</dbReference>
<dbReference type="GO" id="GO:0004519">
    <property type="term" value="F:endonuclease activity"/>
    <property type="evidence" value="ECO:0007669"/>
    <property type="project" value="UniProtKB-KW"/>
</dbReference>
<dbReference type="Proteomes" id="UP001458880">
    <property type="component" value="Unassembled WGS sequence"/>
</dbReference>
<gene>
    <name evidence="2" type="ORF">QE152_g4996</name>
</gene>
<name>A0AAW1MQV0_POPJA</name>
<organism evidence="2 3">
    <name type="scientific">Popillia japonica</name>
    <name type="common">Japanese beetle</name>
    <dbReference type="NCBI Taxonomy" id="7064"/>
    <lineage>
        <taxon>Eukaryota</taxon>
        <taxon>Metazoa</taxon>
        <taxon>Ecdysozoa</taxon>
        <taxon>Arthropoda</taxon>
        <taxon>Hexapoda</taxon>
        <taxon>Insecta</taxon>
        <taxon>Pterygota</taxon>
        <taxon>Neoptera</taxon>
        <taxon>Endopterygota</taxon>
        <taxon>Coleoptera</taxon>
        <taxon>Polyphaga</taxon>
        <taxon>Scarabaeiformia</taxon>
        <taxon>Scarabaeidae</taxon>
        <taxon>Rutelinae</taxon>
        <taxon>Popillia</taxon>
    </lineage>
</organism>
<dbReference type="PANTHER" id="PTHR33776">
    <property type="entry name" value="ENDO/EXONUCLEASE/PHOSPHATASE DOMAIN-CONTAINING PROTEIN"/>
    <property type="match status" value="1"/>
</dbReference>
<comment type="caution">
    <text evidence="2">The sequence shown here is derived from an EMBL/GenBank/DDBJ whole genome shotgun (WGS) entry which is preliminary data.</text>
</comment>
<accession>A0AAW1MQV0</accession>
<dbReference type="Pfam" id="PF14529">
    <property type="entry name" value="Exo_endo_phos_2"/>
    <property type="match status" value="1"/>
</dbReference>
<dbReference type="InterPro" id="IPR005135">
    <property type="entry name" value="Endo/exonuclease/phosphatase"/>
</dbReference>